<evidence type="ECO:0000256" key="1">
    <source>
        <dbReference type="ARBA" id="ARBA00004651"/>
    </source>
</evidence>
<feature type="transmembrane region" description="Helical" evidence="6">
    <location>
        <begin position="394"/>
        <end position="414"/>
    </location>
</feature>
<gene>
    <name evidence="7" type="ORF">EA472_07275</name>
</gene>
<feature type="transmembrane region" description="Helical" evidence="6">
    <location>
        <begin position="164"/>
        <end position="191"/>
    </location>
</feature>
<dbReference type="GO" id="GO:0005886">
    <property type="term" value="C:plasma membrane"/>
    <property type="evidence" value="ECO:0007669"/>
    <property type="project" value="UniProtKB-SubCell"/>
</dbReference>
<sequence>MTGTDTLVSRFKIELGGQLVAAISGACLIVALARFLEPEAYGLLFFAISILSVLMVATKLGIGRSAGRYLSEYKETDPTQIPHIVRTSLLLNLGTIIVVGVGLLVGHRLLADLVGEPELAPLLALGVAYVAFGTLTKYVRLVLQGFEAIELAAIVHAIDRGGRLLFAIALVVSGFGAAGALGGYILGYVFATGVGLGLIYTRYYRTVREVGPVEPNLRRRIAEYTVPLTATSTANVVEKQIDTVLVGFFLTPVAVSFYVISKQVVEFVEKPATALGFTLSPTLGAEKASDNLDHAREIIELALVKSLLLYVPAAVGLILVAEPTIHLVFGVEYAGAVPVLQILGVYAVFRTVTKVVGHGLDFMGRARDRAIVKGVTAALNVLLNVVLIPRIGVTGAAIATVTTYGIFTAANLYFVHAELGLRTGYLLRQISLVAGVTVGMAAVVSFFLTYVSSALSLVVVVAIGAFVWGVLSVSTGLLDPNALISRVT</sequence>
<protein>
    <submittedName>
        <fullName evidence="7">Flippase</fullName>
    </submittedName>
</protein>
<comment type="subcellular location">
    <subcellularLocation>
        <location evidence="1">Cell membrane</location>
        <topology evidence="1">Multi-pass membrane protein</topology>
    </subcellularLocation>
</comment>
<feature type="transmembrane region" description="Helical" evidence="6">
    <location>
        <begin position="241"/>
        <end position="260"/>
    </location>
</feature>
<dbReference type="AlphaFoldDB" id="A0A3N6N178"/>
<keyword evidence="3 6" id="KW-0812">Transmembrane</keyword>
<organism evidence="7 8">
    <name type="scientific">Natrarchaeobius chitinivorans</name>
    <dbReference type="NCBI Taxonomy" id="1679083"/>
    <lineage>
        <taxon>Archaea</taxon>
        <taxon>Methanobacteriati</taxon>
        <taxon>Methanobacteriota</taxon>
        <taxon>Stenosarchaea group</taxon>
        <taxon>Halobacteria</taxon>
        <taxon>Halobacteriales</taxon>
        <taxon>Natrialbaceae</taxon>
        <taxon>Natrarchaeobius</taxon>
    </lineage>
</organism>
<dbReference type="Pfam" id="PF01943">
    <property type="entry name" value="Polysacc_synt"/>
    <property type="match status" value="1"/>
</dbReference>
<feature type="transmembrane region" description="Helical" evidence="6">
    <location>
        <begin position="42"/>
        <end position="62"/>
    </location>
</feature>
<feature type="transmembrane region" description="Helical" evidence="6">
    <location>
        <begin position="327"/>
        <end position="349"/>
    </location>
</feature>
<keyword evidence="2" id="KW-1003">Cell membrane</keyword>
<keyword evidence="8" id="KW-1185">Reference proteome</keyword>
<feature type="transmembrane region" description="Helical" evidence="6">
    <location>
        <begin position="426"/>
        <end position="448"/>
    </location>
</feature>
<dbReference type="InterPro" id="IPR050833">
    <property type="entry name" value="Poly_Biosynth_Transport"/>
</dbReference>
<feature type="transmembrane region" description="Helical" evidence="6">
    <location>
        <begin position="454"/>
        <end position="478"/>
    </location>
</feature>
<dbReference type="CDD" id="cd13128">
    <property type="entry name" value="MATE_Wzx_like"/>
    <property type="match status" value="1"/>
</dbReference>
<feature type="transmembrane region" description="Helical" evidence="6">
    <location>
        <begin position="122"/>
        <end position="143"/>
    </location>
</feature>
<accession>A0A3N6N178</accession>
<feature type="transmembrane region" description="Helical" evidence="6">
    <location>
        <begin position="89"/>
        <end position="110"/>
    </location>
</feature>
<evidence type="ECO:0000313" key="8">
    <source>
        <dbReference type="Proteomes" id="UP000281431"/>
    </source>
</evidence>
<evidence type="ECO:0000313" key="7">
    <source>
        <dbReference type="EMBL" id="RQH01247.1"/>
    </source>
</evidence>
<evidence type="ECO:0000256" key="3">
    <source>
        <dbReference type="ARBA" id="ARBA00022692"/>
    </source>
</evidence>
<evidence type="ECO:0000256" key="5">
    <source>
        <dbReference type="ARBA" id="ARBA00023136"/>
    </source>
</evidence>
<dbReference type="Proteomes" id="UP000281431">
    <property type="component" value="Unassembled WGS sequence"/>
</dbReference>
<keyword evidence="4 6" id="KW-1133">Transmembrane helix</keyword>
<dbReference type="PANTHER" id="PTHR30250">
    <property type="entry name" value="PST FAMILY PREDICTED COLANIC ACID TRANSPORTER"/>
    <property type="match status" value="1"/>
</dbReference>
<comment type="caution">
    <text evidence="7">The sequence shown here is derived from an EMBL/GenBank/DDBJ whole genome shotgun (WGS) entry which is preliminary data.</text>
</comment>
<feature type="transmembrane region" description="Helical" evidence="6">
    <location>
        <begin position="19"/>
        <end position="36"/>
    </location>
</feature>
<feature type="transmembrane region" description="Helical" evidence="6">
    <location>
        <begin position="370"/>
        <end position="388"/>
    </location>
</feature>
<evidence type="ECO:0000256" key="4">
    <source>
        <dbReference type="ARBA" id="ARBA00022989"/>
    </source>
</evidence>
<proteinExistence type="predicted"/>
<evidence type="ECO:0000256" key="6">
    <source>
        <dbReference type="SAM" id="Phobius"/>
    </source>
</evidence>
<reference evidence="7 8" key="1">
    <citation type="submission" date="2018-10" db="EMBL/GenBank/DDBJ databases">
        <title>Natrarchaeobius chitinivorans gen. nov., sp. nov., and Natrarchaeobius haloalkaliphilus sp. nov., alkaliphilic, chitin-utilizing haloarchaea from hypersaline alkaline lakes.</title>
        <authorList>
            <person name="Sorokin D.Y."/>
            <person name="Elcheninov A.G."/>
            <person name="Kostrikina N.A."/>
            <person name="Bale N.J."/>
            <person name="Sinninghe Damste J.S."/>
            <person name="Khijniak T.V."/>
            <person name="Kublanov I.V."/>
            <person name="Toshchakov S.V."/>
        </authorList>
    </citation>
    <scope>NUCLEOTIDE SEQUENCE [LARGE SCALE GENOMIC DNA]</scope>
    <source>
        <strain evidence="7 8">AArcht7</strain>
    </source>
</reference>
<dbReference type="EMBL" id="REFZ01000004">
    <property type="protein sequence ID" value="RQH01247.1"/>
    <property type="molecule type" value="Genomic_DNA"/>
</dbReference>
<evidence type="ECO:0000256" key="2">
    <source>
        <dbReference type="ARBA" id="ARBA00022475"/>
    </source>
</evidence>
<dbReference type="OrthoDB" id="202076at2157"/>
<dbReference type="InterPro" id="IPR002797">
    <property type="entry name" value="Polysacc_synth"/>
</dbReference>
<dbReference type="PANTHER" id="PTHR30250:SF11">
    <property type="entry name" value="O-ANTIGEN TRANSPORTER-RELATED"/>
    <property type="match status" value="1"/>
</dbReference>
<name>A0A3N6N178_NATCH</name>
<keyword evidence="5 6" id="KW-0472">Membrane</keyword>
<feature type="transmembrane region" description="Helical" evidence="6">
    <location>
        <begin position="302"/>
        <end position="321"/>
    </location>
</feature>